<feature type="transmembrane region" description="Helical" evidence="9">
    <location>
        <begin position="260"/>
        <end position="279"/>
    </location>
</feature>
<feature type="transmembrane region" description="Helical" evidence="9">
    <location>
        <begin position="208"/>
        <end position="229"/>
    </location>
</feature>
<accession>A0A1G2R7E7</accession>
<feature type="transmembrane region" description="Helical" evidence="9">
    <location>
        <begin position="234"/>
        <end position="254"/>
    </location>
</feature>
<feature type="transmembrane region" description="Helical" evidence="9">
    <location>
        <begin position="333"/>
        <end position="351"/>
    </location>
</feature>
<keyword evidence="3" id="KW-0328">Glycosyltransferase</keyword>
<keyword evidence="5 9" id="KW-0812">Transmembrane</keyword>
<evidence type="ECO:0000256" key="3">
    <source>
        <dbReference type="ARBA" id="ARBA00022676"/>
    </source>
</evidence>
<evidence type="ECO:0000256" key="5">
    <source>
        <dbReference type="ARBA" id="ARBA00022692"/>
    </source>
</evidence>
<comment type="subcellular location">
    <subcellularLocation>
        <location evidence="1">Cell membrane</location>
        <topology evidence="1">Multi-pass membrane protein</topology>
    </subcellularLocation>
</comment>
<evidence type="ECO:0000313" key="11">
    <source>
        <dbReference type="Proteomes" id="UP000179258"/>
    </source>
</evidence>
<comment type="caution">
    <text evidence="10">The sequence shown here is derived from an EMBL/GenBank/DDBJ whole genome shotgun (WGS) entry which is preliminary data.</text>
</comment>
<keyword evidence="2" id="KW-1003">Cell membrane</keyword>
<dbReference type="InterPro" id="IPR050297">
    <property type="entry name" value="LipidA_mod_glycosyltrf_83"/>
</dbReference>
<dbReference type="PANTHER" id="PTHR33908:SF3">
    <property type="entry name" value="UNDECAPRENYL PHOSPHATE-ALPHA-4-AMINO-4-DEOXY-L-ARABINOSE ARABINOSYL TRANSFERASE"/>
    <property type="match status" value="1"/>
</dbReference>
<name>A0A1G2R7E7_9BACT</name>
<dbReference type="GO" id="GO:0009103">
    <property type="term" value="P:lipopolysaccharide biosynthetic process"/>
    <property type="evidence" value="ECO:0007669"/>
    <property type="project" value="UniProtKB-ARBA"/>
</dbReference>
<evidence type="ECO:0000256" key="8">
    <source>
        <dbReference type="SAM" id="MobiDB-lite"/>
    </source>
</evidence>
<dbReference type="PANTHER" id="PTHR33908">
    <property type="entry name" value="MANNOSYLTRANSFERASE YKCB-RELATED"/>
    <property type="match status" value="1"/>
</dbReference>
<proteinExistence type="predicted"/>
<keyword evidence="7 9" id="KW-0472">Membrane</keyword>
<dbReference type="AlphaFoldDB" id="A0A1G2R7E7"/>
<evidence type="ECO:0008006" key="12">
    <source>
        <dbReference type="Google" id="ProtNLM"/>
    </source>
</evidence>
<sequence length="660" mass="74936">MWRVAVVVSSILLLIFFVSQNRHWLTGLTTLTTAEKTEQLRRMNEYPPAAYRLANLIEARKEAVIYFKLERRFLDFFDLPKTFGGGLKPVLLPLLLFGLFEMVKRLMPEAATREAAKNSGGRWSTGLVLMMILLLGVGLYFYKLDRLPNSLSDDEATVGYNAYSILTTGRDEYGKTLPLAFRFFGAYTPPLFVYLAVPMIKWFGLNAVSIRALSGVFTLLGILIVYGFVKRLNLVKSALAAILAAFVFAVSPWVVFYARIGYEVTAGYIVFAAGTYFLWRRLSKGKLSIIGLLLLSLSTYIAHTERFLVPIFLVTVGFTFSGEIFNRKNRRQLFIAAVILLISQIPNLYLMTTKSFWTKSEVFGDWNVSRTIGEFSNQLLTYFSPKALFGTPADINLQHTAPEIGLFYSWLIIPFFIGLYQLYWKRKTVGGKYLLVMLLTAPIPGAFSGHFISVQRVLPLIMPLVLVTALGFDFLLAKIRPIFFLPPFLLLSGLSLVLLWRSYFVLFPKERSAYWSYGYEQMAEILKNNPGKFYVIDSARAGTVYSGLLFYLKFSPAEFQKQFPPELAREYYSNPKISPSYKFANVELRGITWEKDIFVNQILVGDPLAISADQAREHFLVKTFEIKDPNEKPILVGYKTDPGRKAAANLPSKIRNERGE</sequence>
<evidence type="ECO:0000313" key="10">
    <source>
        <dbReference type="EMBL" id="OHA68760.1"/>
    </source>
</evidence>
<organism evidence="10 11">
    <name type="scientific">Candidatus Wildermuthbacteria bacterium RIFCSPHIGHO2_02_FULL_47_17</name>
    <dbReference type="NCBI Taxonomy" id="1802452"/>
    <lineage>
        <taxon>Bacteria</taxon>
        <taxon>Candidatus Wildermuthiibacteriota</taxon>
    </lineage>
</organism>
<keyword evidence="4" id="KW-0808">Transferase</keyword>
<feature type="transmembrane region" description="Helical" evidence="9">
    <location>
        <begin position="483"/>
        <end position="503"/>
    </location>
</feature>
<dbReference type="GO" id="GO:0010041">
    <property type="term" value="P:response to iron(III) ion"/>
    <property type="evidence" value="ECO:0007669"/>
    <property type="project" value="TreeGrafter"/>
</dbReference>
<reference evidence="10 11" key="1">
    <citation type="journal article" date="2016" name="Nat. Commun.">
        <title>Thousands of microbial genomes shed light on interconnected biogeochemical processes in an aquifer system.</title>
        <authorList>
            <person name="Anantharaman K."/>
            <person name="Brown C.T."/>
            <person name="Hug L.A."/>
            <person name="Sharon I."/>
            <person name="Castelle C.J."/>
            <person name="Probst A.J."/>
            <person name="Thomas B.C."/>
            <person name="Singh A."/>
            <person name="Wilkins M.J."/>
            <person name="Karaoz U."/>
            <person name="Brodie E.L."/>
            <person name="Williams K.H."/>
            <person name="Hubbard S.S."/>
            <person name="Banfield J.F."/>
        </authorList>
    </citation>
    <scope>NUCLEOTIDE SEQUENCE [LARGE SCALE GENOMIC DNA]</scope>
</reference>
<dbReference type="Proteomes" id="UP000179258">
    <property type="component" value="Unassembled WGS sequence"/>
</dbReference>
<dbReference type="EMBL" id="MHTX01000008">
    <property type="protein sequence ID" value="OHA68760.1"/>
    <property type="molecule type" value="Genomic_DNA"/>
</dbReference>
<feature type="transmembrane region" description="Helical" evidence="9">
    <location>
        <begin position="308"/>
        <end position="326"/>
    </location>
</feature>
<evidence type="ECO:0000256" key="7">
    <source>
        <dbReference type="ARBA" id="ARBA00023136"/>
    </source>
</evidence>
<feature type="region of interest" description="Disordered" evidence="8">
    <location>
        <begin position="641"/>
        <end position="660"/>
    </location>
</feature>
<feature type="transmembrane region" description="Helical" evidence="9">
    <location>
        <begin position="433"/>
        <end position="452"/>
    </location>
</feature>
<evidence type="ECO:0000256" key="1">
    <source>
        <dbReference type="ARBA" id="ARBA00004651"/>
    </source>
</evidence>
<feature type="transmembrane region" description="Helical" evidence="9">
    <location>
        <begin position="286"/>
        <end position="302"/>
    </location>
</feature>
<dbReference type="GO" id="GO:0016763">
    <property type="term" value="F:pentosyltransferase activity"/>
    <property type="evidence" value="ECO:0007669"/>
    <property type="project" value="TreeGrafter"/>
</dbReference>
<feature type="transmembrane region" description="Helical" evidence="9">
    <location>
        <begin position="458"/>
        <end position="476"/>
    </location>
</feature>
<keyword evidence="6 9" id="KW-1133">Transmembrane helix</keyword>
<gene>
    <name evidence="10" type="ORF">A3D59_01095</name>
</gene>
<evidence type="ECO:0000256" key="2">
    <source>
        <dbReference type="ARBA" id="ARBA00022475"/>
    </source>
</evidence>
<evidence type="ECO:0000256" key="6">
    <source>
        <dbReference type="ARBA" id="ARBA00022989"/>
    </source>
</evidence>
<protein>
    <recommendedName>
        <fullName evidence="12">Glycosyltransferase RgtA/B/C/D-like domain-containing protein</fullName>
    </recommendedName>
</protein>
<feature type="transmembrane region" description="Helical" evidence="9">
    <location>
        <begin position="406"/>
        <end position="424"/>
    </location>
</feature>
<dbReference type="GO" id="GO:0005886">
    <property type="term" value="C:plasma membrane"/>
    <property type="evidence" value="ECO:0007669"/>
    <property type="project" value="UniProtKB-SubCell"/>
</dbReference>
<feature type="transmembrane region" description="Helical" evidence="9">
    <location>
        <begin position="123"/>
        <end position="142"/>
    </location>
</feature>
<evidence type="ECO:0000256" key="9">
    <source>
        <dbReference type="SAM" id="Phobius"/>
    </source>
</evidence>
<evidence type="ECO:0000256" key="4">
    <source>
        <dbReference type="ARBA" id="ARBA00022679"/>
    </source>
</evidence>
<feature type="transmembrane region" description="Helical" evidence="9">
    <location>
        <begin position="83"/>
        <end position="103"/>
    </location>
</feature>